<dbReference type="PANTHER" id="PTHR11614">
    <property type="entry name" value="PHOSPHOLIPASE-RELATED"/>
    <property type="match status" value="1"/>
</dbReference>
<dbReference type="RefSeq" id="WP_092888086.1">
    <property type="nucleotide sequence ID" value="NZ_CP061498.1"/>
</dbReference>
<organism evidence="2 3">
    <name type="scientific">Roseicitreum antarcticum</name>
    <dbReference type="NCBI Taxonomy" id="564137"/>
    <lineage>
        <taxon>Bacteria</taxon>
        <taxon>Pseudomonadati</taxon>
        <taxon>Pseudomonadota</taxon>
        <taxon>Alphaproteobacteria</taxon>
        <taxon>Rhodobacterales</taxon>
        <taxon>Paracoccaceae</taxon>
        <taxon>Roseicitreum</taxon>
    </lineage>
</organism>
<dbReference type="InterPro" id="IPR029058">
    <property type="entry name" value="AB_hydrolase_fold"/>
</dbReference>
<dbReference type="Proteomes" id="UP000198539">
    <property type="component" value="Unassembled WGS sequence"/>
</dbReference>
<dbReference type="InterPro" id="IPR022742">
    <property type="entry name" value="Hydrolase_4"/>
</dbReference>
<dbReference type="Gene3D" id="3.40.50.1820">
    <property type="entry name" value="alpha/beta hydrolase"/>
    <property type="match status" value="1"/>
</dbReference>
<sequence>MTQRQASSTLGTASLTQAPLLDDLGPLPPGGRARWISADDGVRLRVAHWQGTRGHILILPGRTEYIEKYGHVLMYLARHGWGASVIDWRGQGLSDRLFSDRLVGHVDSFAAYQRDLDAFIAAARPFADRPFAICHSMGGCIGLRGLMRGWAPAAVAFSAPMWGLPVPGHMQLAARVLGRISPLLGGATSYAPGTGPDFGLRTMVFDSNVLTSDRAQFERLHTHLRLHPDLEIAGPSIGWTAAALREMAELARLPSPTCPAFCAVGRLEKVVSAPAIAARMARWPLGQMHHYPRAEHEIMMETTATREDFLARAMTLFTHGGGTVTANDP</sequence>
<evidence type="ECO:0000313" key="2">
    <source>
        <dbReference type="EMBL" id="SDW98164.1"/>
    </source>
</evidence>
<name>A0A1H2Y0E8_9RHOB</name>
<dbReference type="Pfam" id="PF12146">
    <property type="entry name" value="Hydrolase_4"/>
    <property type="match status" value="1"/>
</dbReference>
<reference evidence="2 3" key="1">
    <citation type="submission" date="2016-10" db="EMBL/GenBank/DDBJ databases">
        <authorList>
            <person name="de Groot N.N."/>
        </authorList>
    </citation>
    <scope>NUCLEOTIDE SEQUENCE [LARGE SCALE GENOMIC DNA]</scope>
    <source>
        <strain evidence="2 3">CGMCC 1.8894</strain>
    </source>
</reference>
<dbReference type="SUPFAM" id="SSF53474">
    <property type="entry name" value="alpha/beta-Hydrolases"/>
    <property type="match status" value="1"/>
</dbReference>
<evidence type="ECO:0000313" key="3">
    <source>
        <dbReference type="Proteomes" id="UP000198539"/>
    </source>
</evidence>
<accession>A0A1H2Y0E8</accession>
<keyword evidence="3" id="KW-1185">Reference proteome</keyword>
<gene>
    <name evidence="2" type="ORF">SAMN04488238_104361</name>
</gene>
<dbReference type="OrthoDB" id="9788260at2"/>
<dbReference type="STRING" id="564137.SAMN04488238_104361"/>
<dbReference type="EMBL" id="FNOM01000004">
    <property type="protein sequence ID" value="SDW98164.1"/>
    <property type="molecule type" value="Genomic_DNA"/>
</dbReference>
<protein>
    <submittedName>
        <fullName evidence="2">Lysophospholipase</fullName>
    </submittedName>
</protein>
<feature type="domain" description="Serine aminopeptidase S33" evidence="1">
    <location>
        <begin position="52"/>
        <end position="302"/>
    </location>
</feature>
<proteinExistence type="predicted"/>
<dbReference type="AlphaFoldDB" id="A0A1H2Y0E8"/>
<evidence type="ECO:0000259" key="1">
    <source>
        <dbReference type="Pfam" id="PF12146"/>
    </source>
</evidence>
<dbReference type="InterPro" id="IPR051044">
    <property type="entry name" value="MAG_DAG_Lipase"/>
</dbReference>